<proteinExistence type="predicted"/>
<dbReference type="InterPro" id="IPR022251">
    <property type="entry name" value="DUF3774_wound-induced"/>
</dbReference>
<dbReference type="Gramene" id="MELO3C013538.2.1">
    <property type="protein sequence ID" value="MELO3C013538.2.1"/>
    <property type="gene ID" value="MELO3C013538.2"/>
</dbReference>
<organism evidence="1">
    <name type="scientific">Cucumis melo</name>
    <name type="common">Muskmelon</name>
    <dbReference type="NCBI Taxonomy" id="3656"/>
    <lineage>
        <taxon>Eukaryota</taxon>
        <taxon>Viridiplantae</taxon>
        <taxon>Streptophyta</taxon>
        <taxon>Embryophyta</taxon>
        <taxon>Tracheophyta</taxon>
        <taxon>Spermatophyta</taxon>
        <taxon>Magnoliopsida</taxon>
        <taxon>eudicotyledons</taxon>
        <taxon>Gunneridae</taxon>
        <taxon>Pentapetalae</taxon>
        <taxon>rosids</taxon>
        <taxon>fabids</taxon>
        <taxon>Cucurbitales</taxon>
        <taxon>Cucurbitaceae</taxon>
        <taxon>Benincaseae</taxon>
        <taxon>Cucumis</taxon>
    </lineage>
</organism>
<protein>
    <submittedName>
        <fullName evidence="1">Uncharacterized protein</fullName>
    </submittedName>
</protein>
<evidence type="ECO:0000313" key="1">
    <source>
        <dbReference type="EnsemblPlants" id="MELO3C013538.2.1"/>
    </source>
</evidence>
<name>A0A9I9D5D3_CUCME</name>
<accession>A0A9I9D5D3</accession>
<reference evidence="1" key="1">
    <citation type="submission" date="2023-03" db="UniProtKB">
        <authorList>
            <consortium name="EnsemblPlants"/>
        </authorList>
    </citation>
    <scope>IDENTIFICATION</scope>
</reference>
<dbReference type="EnsemblPlants" id="MELO3C013538.2.1">
    <property type="protein sequence ID" value="MELO3C013538.2.1"/>
    <property type="gene ID" value="MELO3C013538.2"/>
</dbReference>
<dbReference type="Pfam" id="PF12609">
    <property type="entry name" value="DUF3774"/>
    <property type="match status" value="1"/>
</dbReference>
<dbReference type="AlphaFoldDB" id="A0A9I9D5D3"/>
<sequence>MSYLGLGRRMWMTASVAVVQGGQSDGGHHEATKGVVSLPQKLRVSSAETTAVNLRPISSAWNQEGEDIKREANGEESLRRVMYLNCWGQG</sequence>